<evidence type="ECO:0000313" key="1">
    <source>
        <dbReference type="EMBL" id="RXF69092.1"/>
    </source>
</evidence>
<name>A0A4V1KI13_9SPHI</name>
<comment type="caution">
    <text evidence="1">The sequence shown here is derived from an EMBL/GenBank/DDBJ whole genome shotgun (WGS) entry which is preliminary data.</text>
</comment>
<reference evidence="1 2" key="1">
    <citation type="submission" date="2018-12" db="EMBL/GenBank/DDBJ databases">
        <title>The Draft Genome Sequence of the Soil Bacterium Pedobacter tournemirensis R1.</title>
        <authorList>
            <person name="He J."/>
        </authorList>
    </citation>
    <scope>NUCLEOTIDE SEQUENCE [LARGE SCALE GENOMIC DNA]</scope>
    <source>
        <strain evidence="1 2">R1</strain>
    </source>
</reference>
<evidence type="ECO:0000313" key="2">
    <source>
        <dbReference type="Proteomes" id="UP000290848"/>
    </source>
</evidence>
<dbReference type="RefSeq" id="WP_128769900.1">
    <property type="nucleotide sequence ID" value="NZ_RXOC01000008.1"/>
</dbReference>
<dbReference type="EMBL" id="RXOC01000008">
    <property type="protein sequence ID" value="RXF69092.1"/>
    <property type="molecule type" value="Genomic_DNA"/>
</dbReference>
<protein>
    <recommendedName>
        <fullName evidence="3">Nucleotide-diphospho-sugar transferase domain-containing protein</fullName>
    </recommendedName>
</protein>
<dbReference type="Proteomes" id="UP000290848">
    <property type="component" value="Unassembled WGS sequence"/>
</dbReference>
<sequence>MITTNKAHCSQKEIPLIFVHKGNTPYLSYALMHAYFFNKEADIFLLGDKSNCNVPYATHNFIDQYSASAKKFEKVYEHLSSNHYEYELLCLQRWFIINEFIKEKQIEHFLCLDSDVLLYCNVKDVFSDFLSCDFTICGGYTPNVTLFSNKSLEKFCGYLMDLYTNPVYLTRLRKCYRDFVDSQTPGGICDMTAFYHYQTDVSVNIKELSDIQNDYYFDANINESDGFETENGLKKIYWLNNIPYGKTEKEGTLIRFCALHFQGTSKRQIKDYLLNKRLQRPHWICLKVKSFFRRRKDRP</sequence>
<proteinExistence type="predicted"/>
<organism evidence="1 2">
    <name type="scientific">Arcticibacter tournemirensis</name>
    <dbReference type="NCBI Taxonomy" id="699437"/>
    <lineage>
        <taxon>Bacteria</taxon>
        <taxon>Pseudomonadati</taxon>
        <taxon>Bacteroidota</taxon>
        <taxon>Sphingobacteriia</taxon>
        <taxon>Sphingobacteriales</taxon>
        <taxon>Sphingobacteriaceae</taxon>
        <taxon>Arcticibacter</taxon>
    </lineage>
</organism>
<accession>A0A4V1KI13</accession>
<gene>
    <name evidence="1" type="ORF">EKH83_13130</name>
</gene>
<dbReference type="AlphaFoldDB" id="A0A4V1KI13"/>
<evidence type="ECO:0008006" key="3">
    <source>
        <dbReference type="Google" id="ProtNLM"/>
    </source>
</evidence>